<evidence type="ECO:0000313" key="11">
    <source>
        <dbReference type="EMBL" id="MBT9282226.1"/>
    </source>
</evidence>
<dbReference type="Pfam" id="PF02151">
    <property type="entry name" value="UVR"/>
    <property type="match status" value="1"/>
</dbReference>
<evidence type="ECO:0000256" key="5">
    <source>
        <dbReference type="ARBA" id="ARBA00023204"/>
    </source>
</evidence>
<dbReference type="GO" id="GO:0009380">
    <property type="term" value="C:excinuclease repair complex"/>
    <property type="evidence" value="ECO:0007669"/>
    <property type="project" value="InterPro"/>
</dbReference>
<feature type="compositionally biased region" description="Low complexity" evidence="7">
    <location>
        <begin position="642"/>
        <end position="655"/>
    </location>
</feature>
<dbReference type="AlphaFoldDB" id="A0A947D1A0"/>
<evidence type="ECO:0000259" key="8">
    <source>
        <dbReference type="PROSITE" id="PS50151"/>
    </source>
</evidence>
<dbReference type="InterPro" id="IPR036876">
    <property type="entry name" value="UVR_dom_sf"/>
</dbReference>
<feature type="domain" description="UVR" evidence="8">
    <location>
        <begin position="196"/>
        <end position="231"/>
    </location>
</feature>
<accession>A0A947D1A0</accession>
<keyword evidence="3 6" id="KW-0228">DNA excision</keyword>
<keyword evidence="2 6" id="KW-0227">DNA damage</keyword>
<evidence type="ECO:0000256" key="3">
    <source>
        <dbReference type="ARBA" id="ARBA00022769"/>
    </source>
</evidence>
<evidence type="ECO:0000256" key="2">
    <source>
        <dbReference type="ARBA" id="ARBA00022763"/>
    </source>
</evidence>
<dbReference type="PROSITE" id="PS50164">
    <property type="entry name" value="GIY_YIG"/>
    <property type="match status" value="1"/>
</dbReference>
<dbReference type="InterPro" id="IPR004791">
    <property type="entry name" value="UvrC"/>
</dbReference>
<dbReference type="Gene3D" id="3.40.1440.10">
    <property type="entry name" value="GIY-YIG endonuclease"/>
    <property type="match status" value="1"/>
</dbReference>
<evidence type="ECO:0000259" key="9">
    <source>
        <dbReference type="PROSITE" id="PS50164"/>
    </source>
</evidence>
<dbReference type="InterPro" id="IPR035901">
    <property type="entry name" value="GIY-YIG_endonuc_sf"/>
</dbReference>
<dbReference type="SUPFAM" id="SSF47781">
    <property type="entry name" value="RuvA domain 2-like"/>
    <property type="match status" value="1"/>
</dbReference>
<name>A0A947D1A0_HYDSH</name>
<proteinExistence type="inferred from homology"/>
<dbReference type="Proteomes" id="UP000748108">
    <property type="component" value="Unassembled WGS sequence"/>
</dbReference>
<dbReference type="InterPro" id="IPR050066">
    <property type="entry name" value="UvrABC_protein_C"/>
</dbReference>
<dbReference type="HAMAP" id="MF_00203">
    <property type="entry name" value="UvrC"/>
    <property type="match status" value="1"/>
</dbReference>
<dbReference type="PANTHER" id="PTHR30562:SF1">
    <property type="entry name" value="UVRABC SYSTEM PROTEIN C"/>
    <property type="match status" value="1"/>
</dbReference>
<dbReference type="PANTHER" id="PTHR30562">
    <property type="entry name" value="UVRC/OXIDOREDUCTASE"/>
    <property type="match status" value="1"/>
</dbReference>
<sequence length="667" mass="73396">MVVKLKEKLSLLPDAPGCYLMKDKDGHVLYVGKAKSLKNRVRSYFTGSHDGKTERLVQEIADFEVIVTRSAFESLILEMNLIKEHQPRYNVLLKDDKSYPYIKLTKERHPRLEITRRVKKGDGHYFGPYPDATAARETKRLLDRLYPLRKCRTLPAKACLYYHLGQCLAPCIRPVEPEDYAAIEKEIKAFLRGGHGEVKEKLAADMRRAAEAWDFERAAELRDLIRRIDAVMEKQSVLLPDAADRDIFGYAEKNGLLSVQVLHMRGGRLIERKSDIRPLSVPAEEAFFSYVAQFYAAFDRDSWPDEILLPPAAGPEGEAALEALEAFLERRVKIPKRGAGRDLVRMAEKNAALALDEHLALRARDDEKLRSALAELGAALGLRPPERIEAFDIAHLGGADAVGAMVAFVGGRPDKTAYRKYRLKEARGGDDPGALREVVRRRFIRLLKEGAPHPDLVLVDGGRAQVEAAVDVLRHELGLSLPVAGMVKDERHRTAGLLFGDPPAPVALPRSGEAFVLIARIQEEVHRFAQAYHHAVRRSSALASLLDGVPGIGPKRKRALLTHFGSLRRLRAADPEEIRRLIGRPAAEALRDRLLALDAGGAASEGAPEERPRPDRRSGAGAAPEPSGGLDESGIDAEAAGEIEAAVDSADGGARAADRVAEGPPLG</sequence>
<comment type="subunit">
    <text evidence="6">Interacts with UvrB in an incision complex.</text>
</comment>
<feature type="compositionally biased region" description="Low complexity" evidence="7">
    <location>
        <begin position="619"/>
        <end position="629"/>
    </location>
</feature>
<dbReference type="GO" id="GO:0009381">
    <property type="term" value="F:excinuclease ABC activity"/>
    <property type="evidence" value="ECO:0007669"/>
    <property type="project" value="UniProtKB-UniRule"/>
</dbReference>
<protein>
    <recommendedName>
        <fullName evidence="6">UvrABC system protein C</fullName>
        <shortName evidence="6">Protein UvrC</shortName>
    </recommendedName>
    <alternativeName>
        <fullName evidence="6">Excinuclease ABC subunit C</fullName>
    </alternativeName>
</protein>
<keyword evidence="4 6" id="KW-0267">Excision nuclease</keyword>
<organism evidence="11 12">
    <name type="scientific">Hydrogenibacillus schlegelii</name>
    <name type="common">Bacillus schlegelii</name>
    <dbReference type="NCBI Taxonomy" id="1484"/>
    <lineage>
        <taxon>Bacteria</taxon>
        <taxon>Bacillati</taxon>
        <taxon>Bacillota</taxon>
        <taxon>Bacilli</taxon>
        <taxon>Bacillales</taxon>
        <taxon>Bacillales Family X. Incertae Sedis</taxon>
        <taxon>Hydrogenibacillus</taxon>
    </lineage>
</organism>
<dbReference type="Gene3D" id="1.10.150.20">
    <property type="entry name" value="5' to 3' exonuclease, C-terminal subdomain"/>
    <property type="match status" value="1"/>
</dbReference>
<feature type="region of interest" description="Disordered" evidence="7">
    <location>
        <begin position="600"/>
        <end position="667"/>
    </location>
</feature>
<keyword evidence="6" id="KW-0742">SOS response</keyword>
<comment type="function">
    <text evidence="6">The UvrABC repair system catalyzes the recognition and processing of DNA lesions. UvrC both incises the 5' and 3' sides of the lesion. The N-terminal half is responsible for the 3' incision and the C-terminal half is responsible for the 5' incision.</text>
</comment>
<dbReference type="EMBL" id="JAHHQF010000051">
    <property type="protein sequence ID" value="MBT9282226.1"/>
    <property type="molecule type" value="Genomic_DNA"/>
</dbReference>
<dbReference type="Gene3D" id="3.30.420.340">
    <property type="entry name" value="UvrC, RNAse H endonuclease domain"/>
    <property type="match status" value="1"/>
</dbReference>
<dbReference type="GO" id="GO:0006289">
    <property type="term" value="P:nucleotide-excision repair"/>
    <property type="evidence" value="ECO:0007669"/>
    <property type="project" value="UniProtKB-UniRule"/>
</dbReference>
<dbReference type="Pfam" id="PF01541">
    <property type="entry name" value="GIY-YIG"/>
    <property type="match status" value="1"/>
</dbReference>
<dbReference type="CDD" id="cd10434">
    <property type="entry name" value="GIY-YIG_UvrC_Cho"/>
    <property type="match status" value="1"/>
</dbReference>
<dbReference type="GO" id="GO:0003677">
    <property type="term" value="F:DNA binding"/>
    <property type="evidence" value="ECO:0007669"/>
    <property type="project" value="UniProtKB-UniRule"/>
</dbReference>
<dbReference type="NCBIfam" id="TIGR00194">
    <property type="entry name" value="uvrC"/>
    <property type="match status" value="1"/>
</dbReference>
<dbReference type="InterPro" id="IPR047296">
    <property type="entry name" value="GIY-YIG_UvrC_Cho"/>
</dbReference>
<dbReference type="Pfam" id="PF14520">
    <property type="entry name" value="HHH_5"/>
    <property type="match status" value="1"/>
</dbReference>
<feature type="domain" description="UvrC family homology region profile" evidence="10">
    <location>
        <begin position="247"/>
        <end position="473"/>
    </location>
</feature>
<dbReference type="GO" id="GO:0009432">
    <property type="term" value="P:SOS response"/>
    <property type="evidence" value="ECO:0007669"/>
    <property type="project" value="UniProtKB-UniRule"/>
</dbReference>
<dbReference type="GO" id="GO:0005737">
    <property type="term" value="C:cytoplasm"/>
    <property type="evidence" value="ECO:0007669"/>
    <property type="project" value="UniProtKB-SubCell"/>
</dbReference>
<dbReference type="PROSITE" id="PS50165">
    <property type="entry name" value="UVRC"/>
    <property type="match status" value="1"/>
</dbReference>
<dbReference type="Pfam" id="PF22920">
    <property type="entry name" value="UvrC_RNaseH"/>
    <property type="match status" value="1"/>
</dbReference>
<dbReference type="PROSITE" id="PS50151">
    <property type="entry name" value="UVR"/>
    <property type="match status" value="1"/>
</dbReference>
<reference evidence="11" key="1">
    <citation type="journal article" date="2021" name="Microbiology">
        <title>Metagenomic Analysis of the Microbial Community in the Underground Coal Fire Area (Kemerovo Region, Russia) Revealed Predominance of Thermophilic Members of the Phyla Deinococcus-thermus, Aquificae, and Firmicutes.</title>
        <authorList>
            <person name="Kadnikov V."/>
            <person name="Mardanov A.V."/>
            <person name="Beletsky A.V."/>
            <person name="Karnachuk O.V."/>
            <person name="Ravin N.V."/>
        </authorList>
    </citation>
    <scope>NUCLEOTIDE SEQUENCE</scope>
    <source>
        <strain evidence="11">RBS10-49</strain>
    </source>
</reference>
<dbReference type="InterPro" id="IPR001162">
    <property type="entry name" value="UvrC_RNase_H_dom"/>
</dbReference>
<dbReference type="FunFam" id="3.40.1440.10:FF:000001">
    <property type="entry name" value="UvrABC system protein C"/>
    <property type="match status" value="1"/>
</dbReference>
<evidence type="ECO:0000256" key="7">
    <source>
        <dbReference type="SAM" id="MobiDB-lite"/>
    </source>
</evidence>
<dbReference type="Pfam" id="PF08459">
    <property type="entry name" value="UvrC_RNaseH_dom"/>
    <property type="match status" value="1"/>
</dbReference>
<comment type="caution">
    <text evidence="11">The sequence shown here is derived from an EMBL/GenBank/DDBJ whole genome shotgun (WGS) entry which is preliminary data.</text>
</comment>
<evidence type="ECO:0000256" key="6">
    <source>
        <dbReference type="HAMAP-Rule" id="MF_00203"/>
    </source>
</evidence>
<keyword evidence="5 6" id="KW-0234">DNA repair</keyword>
<dbReference type="SUPFAM" id="SSF46600">
    <property type="entry name" value="C-terminal UvrC-binding domain of UvrB"/>
    <property type="match status" value="1"/>
</dbReference>
<dbReference type="SMART" id="SM00465">
    <property type="entry name" value="GIYc"/>
    <property type="match status" value="1"/>
</dbReference>
<evidence type="ECO:0000256" key="4">
    <source>
        <dbReference type="ARBA" id="ARBA00022881"/>
    </source>
</evidence>
<dbReference type="Gene3D" id="4.10.860.10">
    <property type="entry name" value="UVR domain"/>
    <property type="match status" value="1"/>
</dbReference>
<dbReference type="SUPFAM" id="SSF82771">
    <property type="entry name" value="GIY-YIG endonuclease"/>
    <property type="match status" value="1"/>
</dbReference>
<evidence type="ECO:0000256" key="1">
    <source>
        <dbReference type="ARBA" id="ARBA00022490"/>
    </source>
</evidence>
<dbReference type="InterPro" id="IPR000305">
    <property type="entry name" value="GIY-YIG_endonuc"/>
</dbReference>
<dbReference type="InterPro" id="IPR010994">
    <property type="entry name" value="RuvA_2-like"/>
</dbReference>
<evidence type="ECO:0000313" key="12">
    <source>
        <dbReference type="Proteomes" id="UP000748108"/>
    </source>
</evidence>
<gene>
    <name evidence="6 11" type="primary">uvrC</name>
    <name evidence="11" type="ORF">KM312_06160</name>
</gene>
<feature type="compositionally biased region" description="Basic and acidic residues" evidence="7">
    <location>
        <begin position="608"/>
        <end position="618"/>
    </location>
</feature>
<dbReference type="InterPro" id="IPR001943">
    <property type="entry name" value="UVR_dom"/>
</dbReference>
<comment type="subcellular location">
    <subcellularLocation>
        <location evidence="6">Cytoplasm</location>
    </subcellularLocation>
</comment>
<feature type="domain" description="GIY-YIG" evidence="9">
    <location>
        <begin position="14"/>
        <end position="91"/>
    </location>
</feature>
<dbReference type="InterPro" id="IPR038476">
    <property type="entry name" value="UvrC_RNase_H_dom_sf"/>
</dbReference>
<keyword evidence="1 6" id="KW-0963">Cytoplasm</keyword>
<evidence type="ECO:0000259" key="10">
    <source>
        <dbReference type="PROSITE" id="PS50165"/>
    </source>
</evidence>
<comment type="similarity">
    <text evidence="6">Belongs to the UvrC family.</text>
</comment>